<evidence type="ECO:0000259" key="2">
    <source>
        <dbReference type="Pfam" id="PF04909"/>
    </source>
</evidence>
<comment type="caution">
    <text evidence="3">The sequence shown here is derived from an EMBL/GenBank/DDBJ whole genome shotgun (WGS) entry which is preliminary data.</text>
</comment>
<keyword evidence="1" id="KW-0456">Lyase</keyword>
<dbReference type="EMBL" id="JANWOI010000003">
    <property type="protein sequence ID" value="MDA5194426.1"/>
    <property type="molecule type" value="Genomic_DNA"/>
</dbReference>
<protein>
    <submittedName>
        <fullName evidence="3">Amidohydrolase family protein</fullName>
    </submittedName>
</protein>
<dbReference type="InterPro" id="IPR006680">
    <property type="entry name" value="Amidohydro-rel"/>
</dbReference>
<feature type="domain" description="Amidohydrolase-related" evidence="2">
    <location>
        <begin position="66"/>
        <end position="281"/>
    </location>
</feature>
<dbReference type="Gene3D" id="3.20.20.140">
    <property type="entry name" value="Metal-dependent hydrolases"/>
    <property type="match status" value="1"/>
</dbReference>
<gene>
    <name evidence="3" type="ORF">NYP16_10730</name>
</gene>
<keyword evidence="4" id="KW-1185">Reference proteome</keyword>
<evidence type="ECO:0000313" key="4">
    <source>
        <dbReference type="Proteomes" id="UP001141619"/>
    </source>
</evidence>
<dbReference type="PANTHER" id="PTHR21240:SF19">
    <property type="entry name" value="CATALYTIC_ HYDROLASE"/>
    <property type="match status" value="1"/>
</dbReference>
<reference evidence="3" key="1">
    <citation type="submission" date="2022-08" db="EMBL/GenBank/DDBJ databases">
        <authorList>
            <person name="Vandamme P."/>
            <person name="Hettiarachchi A."/>
            <person name="Peeters C."/>
            <person name="Cnockaert M."/>
            <person name="Carlier A."/>
        </authorList>
    </citation>
    <scope>NUCLEOTIDE SEQUENCE</scope>
    <source>
        <strain evidence="3">LMG 31809</strain>
    </source>
</reference>
<sequence>MVKAIDIVVNPFTPFEVEHDQTGFDQAFMEQVRMPASMRGGVTMEDYIARMDRAGIDHSLLIAVRAGDRRMKGSIEIPYDQVARYCNAHPTRFSGLAGIDPFRGMEGLRDLEYAVKELGFVGAHLYPHWFRLAPDAALYYPYYAKCCELDIPIMMQVGQNLIYQQDVRLPSVARPILLDQIAIDFPELKLLGIHIGTPWADEMIAMAWKHQNVFIGIDAYAPKHLPASLLHYMNTYGSHKVLFGTDWPVIDPERAVREMETHDLRPESYGRVMRENALGIFKIAERMGITT</sequence>
<dbReference type="Pfam" id="PF04909">
    <property type="entry name" value="Amidohydro_2"/>
    <property type="match status" value="1"/>
</dbReference>
<dbReference type="PANTHER" id="PTHR21240">
    <property type="entry name" value="2-AMINO-3-CARBOXYLMUCONATE-6-SEMIALDEHYDE DECARBOXYLASE"/>
    <property type="match status" value="1"/>
</dbReference>
<evidence type="ECO:0000313" key="3">
    <source>
        <dbReference type="EMBL" id="MDA5194426.1"/>
    </source>
</evidence>
<dbReference type="Proteomes" id="UP001141619">
    <property type="component" value="Unassembled WGS sequence"/>
</dbReference>
<dbReference type="InterPro" id="IPR032465">
    <property type="entry name" value="ACMSD"/>
</dbReference>
<accession>A0A9X3TZ26</accession>
<organism evidence="3 4">
    <name type="scientific">Govanella unica</name>
    <dbReference type="NCBI Taxonomy" id="2975056"/>
    <lineage>
        <taxon>Bacteria</taxon>
        <taxon>Pseudomonadati</taxon>
        <taxon>Pseudomonadota</taxon>
        <taxon>Alphaproteobacteria</taxon>
        <taxon>Emcibacterales</taxon>
        <taxon>Govanellaceae</taxon>
        <taxon>Govanella</taxon>
    </lineage>
</organism>
<dbReference type="GO" id="GO:0016831">
    <property type="term" value="F:carboxy-lyase activity"/>
    <property type="evidence" value="ECO:0007669"/>
    <property type="project" value="InterPro"/>
</dbReference>
<dbReference type="InterPro" id="IPR032466">
    <property type="entry name" value="Metal_Hydrolase"/>
</dbReference>
<proteinExistence type="predicted"/>
<dbReference type="GO" id="GO:0016787">
    <property type="term" value="F:hydrolase activity"/>
    <property type="evidence" value="ECO:0007669"/>
    <property type="project" value="InterPro"/>
</dbReference>
<dbReference type="SUPFAM" id="SSF51556">
    <property type="entry name" value="Metallo-dependent hydrolases"/>
    <property type="match status" value="1"/>
</dbReference>
<dbReference type="AlphaFoldDB" id="A0A9X3TZ26"/>
<dbReference type="RefSeq" id="WP_274944129.1">
    <property type="nucleotide sequence ID" value="NZ_JANWOI010000003.1"/>
</dbReference>
<evidence type="ECO:0000256" key="1">
    <source>
        <dbReference type="ARBA" id="ARBA00023239"/>
    </source>
</evidence>
<reference evidence="3" key="2">
    <citation type="journal article" date="2023" name="Syst. Appl. Microbiol.">
        <title>Govania unica gen. nov., sp. nov., a rare biosphere bacterium that represents a novel family in the class Alphaproteobacteria.</title>
        <authorList>
            <person name="Vandamme P."/>
            <person name="Peeters C."/>
            <person name="Hettiarachchi A."/>
            <person name="Cnockaert M."/>
            <person name="Carlier A."/>
        </authorList>
    </citation>
    <scope>NUCLEOTIDE SEQUENCE</scope>
    <source>
        <strain evidence="3">LMG 31809</strain>
    </source>
</reference>
<name>A0A9X3TZ26_9PROT</name>